<keyword evidence="3" id="KW-0378">Hydrolase</keyword>
<evidence type="ECO:0000259" key="5">
    <source>
        <dbReference type="Pfam" id="PF02872"/>
    </source>
</evidence>
<dbReference type="Gene3D" id="3.60.21.10">
    <property type="match status" value="1"/>
</dbReference>
<evidence type="ECO:0000256" key="1">
    <source>
        <dbReference type="ARBA" id="ARBA00006654"/>
    </source>
</evidence>
<protein>
    <submittedName>
        <fullName evidence="6">5'-nucleotidase</fullName>
    </submittedName>
</protein>
<keyword evidence="3" id="KW-0547">Nucleotide-binding</keyword>
<dbReference type="InterPro" id="IPR008334">
    <property type="entry name" value="5'-Nucleotdase_C"/>
</dbReference>
<dbReference type="PANTHER" id="PTHR11575">
    <property type="entry name" value="5'-NUCLEOTIDASE-RELATED"/>
    <property type="match status" value="1"/>
</dbReference>
<reference evidence="6" key="1">
    <citation type="submission" date="2016-08" db="EMBL/GenBank/DDBJ databases">
        <authorList>
            <person name="Yan J."/>
        </authorList>
    </citation>
    <scope>NUCLEOTIDE SEQUENCE</scope>
    <source>
        <strain evidence="6">CSS-01s</strain>
    </source>
</reference>
<dbReference type="InterPro" id="IPR004843">
    <property type="entry name" value="Calcineurin-like_PHP"/>
</dbReference>
<dbReference type="Proteomes" id="UP000627934">
    <property type="component" value="Unassembled WGS sequence"/>
</dbReference>
<dbReference type="EMBL" id="MDYX01000047">
    <property type="protein sequence ID" value="KAF9630964.1"/>
    <property type="molecule type" value="Genomic_DNA"/>
</dbReference>
<dbReference type="SUPFAM" id="SSF55816">
    <property type="entry name" value="5'-nucleotidase (syn. UDP-sugar hydrolase), C-terminal domain"/>
    <property type="match status" value="1"/>
</dbReference>
<gene>
    <name evidence="6" type="ORF">BFW01_g1836</name>
</gene>
<evidence type="ECO:0000256" key="2">
    <source>
        <dbReference type="ARBA" id="ARBA00022729"/>
    </source>
</evidence>
<proteinExistence type="inferred from homology"/>
<dbReference type="PRINTS" id="PR01607">
    <property type="entry name" value="APYRASEFAMLY"/>
</dbReference>
<evidence type="ECO:0000256" key="3">
    <source>
        <dbReference type="RuleBase" id="RU362119"/>
    </source>
</evidence>
<dbReference type="Pfam" id="PF00149">
    <property type="entry name" value="Metallophos"/>
    <property type="match status" value="1"/>
</dbReference>
<name>A0A8H7IT81_9PEZI</name>
<comment type="similarity">
    <text evidence="1 3">Belongs to the 5'-nucleotidase family.</text>
</comment>
<dbReference type="InterPro" id="IPR036907">
    <property type="entry name" value="5'-Nucleotdase_C_sf"/>
</dbReference>
<organism evidence="6 7">
    <name type="scientific">Lasiodiplodia theobromae</name>
    <dbReference type="NCBI Taxonomy" id="45133"/>
    <lineage>
        <taxon>Eukaryota</taxon>
        <taxon>Fungi</taxon>
        <taxon>Dikarya</taxon>
        <taxon>Ascomycota</taxon>
        <taxon>Pezizomycotina</taxon>
        <taxon>Dothideomycetes</taxon>
        <taxon>Dothideomycetes incertae sedis</taxon>
        <taxon>Botryosphaeriales</taxon>
        <taxon>Botryosphaeriaceae</taxon>
        <taxon>Lasiodiplodia</taxon>
    </lineage>
</organism>
<dbReference type="SUPFAM" id="SSF56300">
    <property type="entry name" value="Metallo-dependent phosphatases"/>
    <property type="match status" value="1"/>
</dbReference>
<feature type="domain" description="5'-Nucleotidase C-terminal" evidence="5">
    <location>
        <begin position="278"/>
        <end position="430"/>
    </location>
</feature>
<dbReference type="Gene3D" id="3.90.780.10">
    <property type="entry name" value="5'-Nucleotidase, C-terminal domain"/>
    <property type="match status" value="1"/>
</dbReference>
<keyword evidence="2" id="KW-0732">Signal</keyword>
<feature type="domain" description="Calcineurin-like phosphoesterase" evidence="4">
    <location>
        <begin position="19"/>
        <end position="231"/>
    </location>
</feature>
<dbReference type="GO" id="GO:0016787">
    <property type="term" value="F:hydrolase activity"/>
    <property type="evidence" value="ECO:0007669"/>
    <property type="project" value="UniProtKB-KW"/>
</dbReference>
<sequence>MPGRLLPSEKAAPKLQPDLRIIHFNDVYNIQPDTREPAGGIARFQTVMKKYRAKHEGQPPVLTLFSGDALNPSLESIFTKGEHMVEALNNIGVNFACLGNHELDFGVPHFQKLSQQCNFPWLCANVLDPALGPDVPLGNCKKTAMVDVNGVKVGLIGLVEREWLATVNVLPPNLVFRPAAATAAELIPALKAAGADVIVALTHQREPNDVRLAQECGPGLIDVILAGHDHFYSDTVVNGVRIVVREDVTAAVPEDPDTRAWVDGVSSMLRAQLEKPVGVTGVDLDARFTTVRRCESNMGNFITDAMRQAYGADCCIISSGTMRGDQVYAAGVLTVGDIRNCLPFEDPTVVIRVSGQAIWAALENSVSLYPALEGRFPQVSAISFDFDASMPPFKRVKSACIGGLPIKLDAKYLLATRDYMARGKDGYTSLVGDDVEVVVGPEEGDRIYKIVLDAFSRLQSPEVGLVWPMLGAYAM</sequence>
<dbReference type="InterPro" id="IPR029052">
    <property type="entry name" value="Metallo-depent_PP-like"/>
</dbReference>
<evidence type="ECO:0000313" key="6">
    <source>
        <dbReference type="EMBL" id="KAF9630964.1"/>
    </source>
</evidence>
<evidence type="ECO:0000259" key="4">
    <source>
        <dbReference type="Pfam" id="PF00149"/>
    </source>
</evidence>
<dbReference type="AlphaFoldDB" id="A0A8H7IT81"/>
<dbReference type="Pfam" id="PF02872">
    <property type="entry name" value="5_nucleotid_C"/>
    <property type="match status" value="1"/>
</dbReference>
<dbReference type="InterPro" id="IPR006179">
    <property type="entry name" value="5_nucleotidase/apyrase"/>
</dbReference>
<dbReference type="GO" id="GO:0000166">
    <property type="term" value="F:nucleotide binding"/>
    <property type="evidence" value="ECO:0007669"/>
    <property type="project" value="UniProtKB-KW"/>
</dbReference>
<accession>A0A8H7IT81</accession>
<dbReference type="GO" id="GO:0009166">
    <property type="term" value="P:nucleotide catabolic process"/>
    <property type="evidence" value="ECO:0007669"/>
    <property type="project" value="InterPro"/>
</dbReference>
<comment type="caution">
    <text evidence="6">The sequence shown here is derived from an EMBL/GenBank/DDBJ whole genome shotgun (WGS) entry which is preliminary data.</text>
</comment>
<evidence type="ECO:0000313" key="7">
    <source>
        <dbReference type="Proteomes" id="UP000627934"/>
    </source>
</evidence>
<dbReference type="PANTHER" id="PTHR11575:SF48">
    <property type="entry name" value="5'-NUCLEOTIDASE"/>
    <property type="match status" value="1"/>
</dbReference>
<reference evidence="6" key="2">
    <citation type="journal article" date="2018" name="DNA Res.">
        <title>Comparative genome and transcriptome analyses reveal adaptations to opportunistic infections in woody plant degrading pathogens of Botryosphaeriaceae.</title>
        <authorList>
            <person name="Yan J.Y."/>
            <person name="Zhao W.S."/>
            <person name="Chen Z."/>
            <person name="Xing Q.K."/>
            <person name="Zhang W."/>
            <person name="Chethana K.W.T."/>
            <person name="Xue M.F."/>
            <person name="Xu J.P."/>
            <person name="Phillips A.J.L."/>
            <person name="Wang Y."/>
            <person name="Liu J.H."/>
            <person name="Liu M."/>
            <person name="Zhou Y."/>
            <person name="Jayawardena R.S."/>
            <person name="Manawasinghe I.S."/>
            <person name="Huang J.B."/>
            <person name="Qiao G.H."/>
            <person name="Fu C.Y."/>
            <person name="Guo F.F."/>
            <person name="Dissanayake A.J."/>
            <person name="Peng Y.L."/>
            <person name="Hyde K.D."/>
            <person name="Li X.H."/>
        </authorList>
    </citation>
    <scope>NUCLEOTIDE SEQUENCE</scope>
    <source>
        <strain evidence="6">CSS-01s</strain>
    </source>
</reference>